<evidence type="ECO:0000313" key="2">
    <source>
        <dbReference type="EMBL" id="CCD74198.1"/>
    </source>
</evidence>
<dbReference type="KEGG" id="cel:CELE_Y73B6BL.288"/>
<evidence type="ECO:0000313" key="4">
    <source>
        <dbReference type="WormBase" id="Y73B6BL.288"/>
    </source>
</evidence>
<dbReference type="CTD" id="13195842"/>
<dbReference type="PaxDb" id="6239-Y73B6BL.288"/>
<sequence length="165" mass="18645">MLQKCFIQDSSKKLLKSFTRKNSTNGTDTSTKNDAGPSSKKLKRPLPPDDDDEESDAAVIVILELSMLPIKATKEEINQYFKRCKPKPSEPTSITVLGDGVAEVTFTEEMTTRAKRWLSKTLLDGKKSKLIKKMRGRILLCTDNQSQIFLKINILSKKYDRAIFS</sequence>
<name>G4SQM4_CAEEL</name>
<dbReference type="GeneID" id="13195842"/>
<dbReference type="HOGENOM" id="CLU_1612304_0_0_1"/>
<dbReference type="AGR" id="WB:WBGene00219218"/>
<gene>
    <name evidence="2" type="ORF">CELE_Y73B6BL.288</name>
    <name evidence="2 4" type="ORF">Y73B6BL.288</name>
</gene>
<dbReference type="Proteomes" id="UP000001940">
    <property type="component" value="Chromosome IV"/>
</dbReference>
<dbReference type="EMBL" id="BX284604">
    <property type="protein sequence ID" value="CCD74198.1"/>
    <property type="molecule type" value="Genomic_DNA"/>
</dbReference>
<dbReference type="WormBase" id="Y73B6BL.288">
    <property type="protein sequence ID" value="CE46362"/>
    <property type="gene ID" value="WBGene00219218"/>
</dbReference>
<organism evidence="2 3">
    <name type="scientific">Caenorhabditis elegans</name>
    <dbReference type="NCBI Taxonomy" id="6239"/>
    <lineage>
        <taxon>Eukaryota</taxon>
        <taxon>Metazoa</taxon>
        <taxon>Ecdysozoa</taxon>
        <taxon>Nematoda</taxon>
        <taxon>Chromadorea</taxon>
        <taxon>Rhabditida</taxon>
        <taxon>Rhabditina</taxon>
        <taxon>Rhabditomorpha</taxon>
        <taxon>Rhabditoidea</taxon>
        <taxon>Rhabditidae</taxon>
        <taxon>Peloderinae</taxon>
        <taxon>Caenorhabditis</taxon>
    </lineage>
</organism>
<accession>G4SQM4</accession>
<protein>
    <submittedName>
        <fullName evidence="2">RRM domain-containing protein</fullName>
    </submittedName>
</protein>
<reference evidence="2 3" key="1">
    <citation type="journal article" date="1998" name="Science">
        <title>Genome sequence of the nematode C. elegans: a platform for investigating biology.</title>
        <authorList>
            <consortium name="The C. elegans sequencing consortium"/>
            <person name="Sulson J.E."/>
            <person name="Waterston R."/>
        </authorList>
    </citation>
    <scope>NUCLEOTIDE SEQUENCE [LARGE SCALE GENOMIC DNA]</scope>
    <source>
        <strain evidence="2 3">Bristol N2</strain>
    </source>
</reference>
<dbReference type="RefSeq" id="NP_001255282.1">
    <property type="nucleotide sequence ID" value="NM_001268353.1"/>
</dbReference>
<dbReference type="CDD" id="cd00590">
    <property type="entry name" value="RRM_SF"/>
    <property type="match status" value="1"/>
</dbReference>
<feature type="region of interest" description="Disordered" evidence="1">
    <location>
        <begin position="17"/>
        <end position="53"/>
    </location>
</feature>
<feature type="compositionally biased region" description="Polar residues" evidence="1">
    <location>
        <begin position="20"/>
        <end position="33"/>
    </location>
</feature>
<dbReference type="InParanoid" id="G4SQM4"/>
<evidence type="ECO:0000256" key="1">
    <source>
        <dbReference type="SAM" id="MobiDB-lite"/>
    </source>
</evidence>
<evidence type="ECO:0000313" key="3">
    <source>
        <dbReference type="Proteomes" id="UP000001940"/>
    </source>
</evidence>
<proteinExistence type="predicted"/>
<dbReference type="AlphaFoldDB" id="G4SQM4"/>
<dbReference type="Bgee" id="WBGene00219218">
    <property type="expression patterns" value="Expressed in adult organism and 1 other cell type or tissue"/>
</dbReference>
<keyword evidence="3" id="KW-1185">Reference proteome</keyword>
<dbReference type="SMR" id="G4SQM4"/>